<evidence type="ECO:0000256" key="1">
    <source>
        <dbReference type="SAM" id="MobiDB-lite"/>
    </source>
</evidence>
<keyword evidence="2" id="KW-0472">Membrane</keyword>
<dbReference type="RefSeq" id="WP_091153355.1">
    <property type="nucleotide sequence ID" value="NZ_FNAI01000013.1"/>
</dbReference>
<dbReference type="STRING" id="1391627.SAMN05216464_113144"/>
<keyword evidence="4" id="KW-1185">Reference proteome</keyword>
<dbReference type="Proteomes" id="UP000199072">
    <property type="component" value="Unassembled WGS sequence"/>
</dbReference>
<feature type="transmembrane region" description="Helical" evidence="2">
    <location>
        <begin position="6"/>
        <end position="27"/>
    </location>
</feature>
<organism evidence="3 4">
    <name type="scientific">Mucilaginibacter pineti</name>
    <dbReference type="NCBI Taxonomy" id="1391627"/>
    <lineage>
        <taxon>Bacteria</taxon>
        <taxon>Pseudomonadati</taxon>
        <taxon>Bacteroidota</taxon>
        <taxon>Sphingobacteriia</taxon>
        <taxon>Sphingobacteriales</taxon>
        <taxon>Sphingobacteriaceae</taxon>
        <taxon>Mucilaginibacter</taxon>
    </lineage>
</organism>
<sequence>MLKQITWTSYIEIVLLLLIVYYSYIVFKYYREDLRRILRIGQLETGNQETPQVLRYEGRDPRDENFIISTSDQNPDNRPDGSPEEADELIRQLKQVILSASGKPFSPAVMIPQVKQLFRKSAALRQSPHRPAINELVVSECERLGTALLTEDEVDQWWNE</sequence>
<name>A0A1G7ISC5_9SPHI</name>
<reference evidence="3 4" key="1">
    <citation type="submission" date="2016-10" db="EMBL/GenBank/DDBJ databases">
        <authorList>
            <person name="de Groot N.N."/>
        </authorList>
    </citation>
    <scope>NUCLEOTIDE SEQUENCE [LARGE SCALE GENOMIC DNA]</scope>
    <source>
        <strain evidence="3 4">47C3B</strain>
    </source>
</reference>
<keyword evidence="2" id="KW-1133">Transmembrane helix</keyword>
<accession>A0A1G7ISC5</accession>
<evidence type="ECO:0000313" key="4">
    <source>
        <dbReference type="Proteomes" id="UP000199072"/>
    </source>
</evidence>
<proteinExistence type="predicted"/>
<protein>
    <submittedName>
        <fullName evidence="3">Uncharacterized protein</fullName>
    </submittedName>
</protein>
<dbReference type="AlphaFoldDB" id="A0A1G7ISC5"/>
<keyword evidence="2" id="KW-0812">Transmembrane</keyword>
<dbReference type="OrthoDB" id="800022at2"/>
<evidence type="ECO:0000313" key="3">
    <source>
        <dbReference type="EMBL" id="SDF15573.1"/>
    </source>
</evidence>
<dbReference type="EMBL" id="FNAI01000013">
    <property type="protein sequence ID" value="SDF15573.1"/>
    <property type="molecule type" value="Genomic_DNA"/>
</dbReference>
<evidence type="ECO:0000256" key="2">
    <source>
        <dbReference type="SAM" id="Phobius"/>
    </source>
</evidence>
<gene>
    <name evidence="3" type="ORF">SAMN05216464_113144</name>
</gene>
<feature type="region of interest" description="Disordered" evidence="1">
    <location>
        <begin position="60"/>
        <end position="85"/>
    </location>
</feature>